<sequence>MWWVTWLNVKPNPLAPSLSEELEGTITPEERMEFEAHFRPLVEAGKGRHKEAVVYLTATKPRLIQRIKQLEVLSHS</sequence>
<dbReference type="AlphaFoldDB" id="A0A2R6B660"/>
<dbReference type="EMBL" id="NEXH01000030">
    <property type="protein sequence ID" value="PSN94144.1"/>
    <property type="molecule type" value="Genomic_DNA"/>
</dbReference>
<gene>
    <name evidence="1" type="ORF">B9Q06_10085</name>
</gene>
<evidence type="ECO:0000313" key="1">
    <source>
        <dbReference type="EMBL" id="PSN94144.1"/>
    </source>
</evidence>
<accession>A0A2R6B660</accession>
<name>A0A2R6B660_9ARCH</name>
<protein>
    <submittedName>
        <fullName evidence="1">Uncharacterized protein</fullName>
    </submittedName>
</protein>
<evidence type="ECO:0000313" key="2">
    <source>
        <dbReference type="Proteomes" id="UP000241284"/>
    </source>
</evidence>
<organism evidence="1 2">
    <name type="scientific">Candidatus Marsarchaeota G2 archaeon ECH_B_2</name>
    <dbReference type="NCBI Taxonomy" id="1978160"/>
    <lineage>
        <taxon>Archaea</taxon>
        <taxon>Candidatus Marsarchaeota</taxon>
        <taxon>Candidatus Marsarchaeota group 2</taxon>
    </lineage>
</organism>
<proteinExistence type="predicted"/>
<reference evidence="1 2" key="1">
    <citation type="submission" date="2017-04" db="EMBL/GenBank/DDBJ databases">
        <title>Novel microbial lineages endemic to geothermal iron-oxide mats fill important gaps in the evolutionary history of Archaea.</title>
        <authorList>
            <person name="Jay Z.J."/>
            <person name="Beam J.P."/>
            <person name="Dlakic M."/>
            <person name="Rusch D.B."/>
            <person name="Kozubal M.A."/>
            <person name="Inskeep W.P."/>
        </authorList>
    </citation>
    <scope>NUCLEOTIDE SEQUENCE [LARGE SCALE GENOMIC DNA]</scope>
    <source>
        <strain evidence="1">ECH_B_2</strain>
    </source>
</reference>
<comment type="caution">
    <text evidence="1">The sequence shown here is derived from an EMBL/GenBank/DDBJ whole genome shotgun (WGS) entry which is preliminary data.</text>
</comment>
<dbReference type="Proteomes" id="UP000241284">
    <property type="component" value="Unassembled WGS sequence"/>
</dbReference>